<dbReference type="HOGENOM" id="CLU_3191604_0_0_1"/>
<proteinExistence type="predicted"/>
<dbReference type="InParanoid" id="A7ESG2"/>
<evidence type="ECO:0000313" key="2">
    <source>
        <dbReference type="Proteomes" id="UP000001312"/>
    </source>
</evidence>
<dbReference type="AlphaFoldDB" id="A7ESG2"/>
<keyword evidence="2" id="KW-1185">Reference proteome</keyword>
<accession>A7ESG2</accession>
<dbReference type="EMBL" id="CH476631">
    <property type="protein sequence ID" value="EDN92404.1"/>
    <property type="molecule type" value="Genomic_DNA"/>
</dbReference>
<dbReference type="RefSeq" id="XP_001590527.1">
    <property type="nucleotide sequence ID" value="XM_001590477.1"/>
</dbReference>
<name>A7ESG2_SCLS1</name>
<organism evidence="1 2">
    <name type="scientific">Sclerotinia sclerotiorum (strain ATCC 18683 / 1980 / Ss-1)</name>
    <name type="common">White mold</name>
    <name type="synonym">Whetzelinia sclerotiorum</name>
    <dbReference type="NCBI Taxonomy" id="665079"/>
    <lineage>
        <taxon>Eukaryota</taxon>
        <taxon>Fungi</taxon>
        <taxon>Dikarya</taxon>
        <taxon>Ascomycota</taxon>
        <taxon>Pezizomycotina</taxon>
        <taxon>Leotiomycetes</taxon>
        <taxon>Helotiales</taxon>
        <taxon>Sclerotiniaceae</taxon>
        <taxon>Sclerotinia</taxon>
    </lineage>
</organism>
<dbReference type="KEGG" id="ssl:SS1G_08267"/>
<dbReference type="GeneID" id="5486616"/>
<dbReference type="Proteomes" id="UP000001312">
    <property type="component" value="Unassembled WGS sequence"/>
</dbReference>
<evidence type="ECO:0000313" key="1">
    <source>
        <dbReference type="EMBL" id="EDN92404.1"/>
    </source>
</evidence>
<gene>
    <name evidence="1" type="ORF">SS1G_08267</name>
</gene>
<reference evidence="2" key="1">
    <citation type="journal article" date="2011" name="PLoS Genet.">
        <title>Genomic analysis of the necrotrophic fungal pathogens Sclerotinia sclerotiorum and Botrytis cinerea.</title>
        <authorList>
            <person name="Amselem J."/>
            <person name="Cuomo C.A."/>
            <person name="van Kan J.A."/>
            <person name="Viaud M."/>
            <person name="Benito E.P."/>
            <person name="Couloux A."/>
            <person name="Coutinho P.M."/>
            <person name="de Vries R.P."/>
            <person name="Dyer P.S."/>
            <person name="Fillinger S."/>
            <person name="Fournier E."/>
            <person name="Gout L."/>
            <person name="Hahn M."/>
            <person name="Kohn L."/>
            <person name="Lapalu N."/>
            <person name="Plummer K.M."/>
            <person name="Pradier J.M."/>
            <person name="Quevillon E."/>
            <person name="Sharon A."/>
            <person name="Simon A."/>
            <person name="ten Have A."/>
            <person name="Tudzynski B."/>
            <person name="Tudzynski P."/>
            <person name="Wincker P."/>
            <person name="Andrew M."/>
            <person name="Anthouard V."/>
            <person name="Beever R.E."/>
            <person name="Beffa R."/>
            <person name="Benoit I."/>
            <person name="Bouzid O."/>
            <person name="Brault B."/>
            <person name="Chen Z."/>
            <person name="Choquer M."/>
            <person name="Collemare J."/>
            <person name="Cotton P."/>
            <person name="Danchin E.G."/>
            <person name="Da Silva C."/>
            <person name="Gautier A."/>
            <person name="Giraud C."/>
            <person name="Giraud T."/>
            <person name="Gonzalez C."/>
            <person name="Grossetete S."/>
            <person name="Guldener U."/>
            <person name="Henrissat B."/>
            <person name="Howlett B.J."/>
            <person name="Kodira C."/>
            <person name="Kretschmer M."/>
            <person name="Lappartient A."/>
            <person name="Leroch M."/>
            <person name="Levis C."/>
            <person name="Mauceli E."/>
            <person name="Neuveglise C."/>
            <person name="Oeser B."/>
            <person name="Pearson M."/>
            <person name="Poulain J."/>
            <person name="Poussereau N."/>
            <person name="Quesneville H."/>
            <person name="Rascle C."/>
            <person name="Schumacher J."/>
            <person name="Segurens B."/>
            <person name="Sexton A."/>
            <person name="Silva E."/>
            <person name="Sirven C."/>
            <person name="Soanes D.M."/>
            <person name="Talbot N.J."/>
            <person name="Templeton M."/>
            <person name="Yandava C."/>
            <person name="Yarden O."/>
            <person name="Zeng Q."/>
            <person name="Rollins J.A."/>
            <person name="Lebrun M.H."/>
            <person name="Dickman M."/>
        </authorList>
    </citation>
    <scope>NUCLEOTIDE SEQUENCE [LARGE SCALE GENOMIC DNA]</scope>
    <source>
        <strain evidence="2">ATCC 18683 / 1980 / Ss-1</strain>
    </source>
</reference>
<protein>
    <submittedName>
        <fullName evidence="1">Uncharacterized protein</fullName>
    </submittedName>
</protein>
<sequence>MVLVFYDILDGSSALASDIVLDNVTRYHMQEKKVRCASWLSVHTAL</sequence>